<dbReference type="AlphaFoldDB" id="A0A9K3PL90"/>
<feature type="signal peptide" evidence="2">
    <location>
        <begin position="1"/>
        <end position="24"/>
    </location>
</feature>
<evidence type="ECO:0000256" key="2">
    <source>
        <dbReference type="SAM" id="SignalP"/>
    </source>
</evidence>
<accession>A0A9K3PL90</accession>
<reference evidence="4" key="2">
    <citation type="submission" date="2021-04" db="EMBL/GenBank/DDBJ databases">
        <authorList>
            <person name="Podell S."/>
        </authorList>
    </citation>
    <scope>NUCLEOTIDE SEQUENCE</scope>
    <source>
        <strain evidence="4">Hildebrandi</strain>
    </source>
</reference>
<evidence type="ECO:0000313" key="5">
    <source>
        <dbReference type="Proteomes" id="UP000693970"/>
    </source>
</evidence>
<dbReference type="PANTHER" id="PTHR24271:SF50">
    <property type="match status" value="1"/>
</dbReference>
<dbReference type="CDD" id="cd00190">
    <property type="entry name" value="Tryp_SPc"/>
    <property type="match status" value="1"/>
</dbReference>
<reference evidence="4" key="1">
    <citation type="journal article" date="2021" name="Sci. Rep.">
        <title>Diploid genomic architecture of Nitzschia inconspicua, an elite biomass production diatom.</title>
        <authorList>
            <person name="Oliver A."/>
            <person name="Podell S."/>
            <person name="Pinowska A."/>
            <person name="Traller J.C."/>
            <person name="Smith S.R."/>
            <person name="McClure R."/>
            <person name="Beliaev A."/>
            <person name="Bohutskyi P."/>
            <person name="Hill E.A."/>
            <person name="Rabines A."/>
            <person name="Zheng H."/>
            <person name="Allen L.Z."/>
            <person name="Kuo A."/>
            <person name="Grigoriev I.V."/>
            <person name="Allen A.E."/>
            <person name="Hazlebeck D."/>
            <person name="Allen E.E."/>
        </authorList>
    </citation>
    <scope>NUCLEOTIDE SEQUENCE</scope>
    <source>
        <strain evidence="4">Hildebrandi</strain>
    </source>
</reference>
<evidence type="ECO:0000313" key="4">
    <source>
        <dbReference type="EMBL" id="KAG7349124.1"/>
    </source>
</evidence>
<dbReference type="SMART" id="SM00020">
    <property type="entry name" value="Tryp_SPc"/>
    <property type="match status" value="1"/>
</dbReference>
<comment type="caution">
    <text evidence="4">The sequence shown here is derived from an EMBL/GenBank/DDBJ whole genome shotgun (WGS) entry which is preliminary data.</text>
</comment>
<gene>
    <name evidence="4" type="ORF">IV203_011721</name>
</gene>
<proteinExistence type="predicted"/>
<dbReference type="OrthoDB" id="48365at2759"/>
<keyword evidence="5" id="KW-1185">Reference proteome</keyword>
<keyword evidence="4" id="KW-0645">Protease</keyword>
<dbReference type="GO" id="GO:0004252">
    <property type="term" value="F:serine-type endopeptidase activity"/>
    <property type="evidence" value="ECO:0007669"/>
    <property type="project" value="InterPro"/>
</dbReference>
<keyword evidence="1" id="KW-0812">Transmembrane</keyword>
<evidence type="ECO:0000256" key="1">
    <source>
        <dbReference type="SAM" id="Phobius"/>
    </source>
</evidence>
<feature type="domain" description="Peptidase S1" evidence="3">
    <location>
        <begin position="34"/>
        <end position="259"/>
    </location>
</feature>
<dbReference type="InterPro" id="IPR018114">
    <property type="entry name" value="TRYPSIN_HIS"/>
</dbReference>
<dbReference type="EMBL" id="JAGRRH010000019">
    <property type="protein sequence ID" value="KAG7349124.1"/>
    <property type="molecule type" value="Genomic_DNA"/>
</dbReference>
<dbReference type="InterPro" id="IPR001254">
    <property type="entry name" value="Trypsin_dom"/>
</dbReference>
<feature type="transmembrane region" description="Helical" evidence="1">
    <location>
        <begin position="316"/>
        <end position="334"/>
    </location>
</feature>
<dbReference type="PANTHER" id="PTHR24271">
    <property type="entry name" value="KALLIKREIN-RELATED"/>
    <property type="match status" value="1"/>
</dbReference>
<protein>
    <submittedName>
        <fullName evidence="4">Trypsin-like serine protease</fullName>
    </submittedName>
</protein>
<feature type="chain" id="PRO_5039925095" evidence="2">
    <location>
        <begin position="25"/>
        <end position="356"/>
    </location>
</feature>
<keyword evidence="2" id="KW-0732">Signal</keyword>
<dbReference type="Proteomes" id="UP000693970">
    <property type="component" value="Unassembled WGS sequence"/>
</dbReference>
<keyword evidence="4" id="KW-0378">Hydrolase</keyword>
<dbReference type="Pfam" id="PF00089">
    <property type="entry name" value="Trypsin"/>
    <property type="match status" value="1"/>
</dbReference>
<organism evidence="4 5">
    <name type="scientific">Nitzschia inconspicua</name>
    <dbReference type="NCBI Taxonomy" id="303405"/>
    <lineage>
        <taxon>Eukaryota</taxon>
        <taxon>Sar</taxon>
        <taxon>Stramenopiles</taxon>
        <taxon>Ochrophyta</taxon>
        <taxon>Bacillariophyta</taxon>
        <taxon>Bacillariophyceae</taxon>
        <taxon>Bacillariophycidae</taxon>
        <taxon>Bacillariales</taxon>
        <taxon>Bacillariaceae</taxon>
        <taxon>Nitzschia</taxon>
    </lineage>
</organism>
<dbReference type="PROSITE" id="PS00134">
    <property type="entry name" value="TRYPSIN_HIS"/>
    <property type="match status" value="1"/>
</dbReference>
<name>A0A9K3PL90_9STRA</name>
<dbReference type="GO" id="GO:0006508">
    <property type="term" value="P:proteolysis"/>
    <property type="evidence" value="ECO:0007669"/>
    <property type="project" value="UniProtKB-KW"/>
</dbReference>
<sequence length="356" mass="39013">MARLEYSVLLASLCLHLKTSMASSSESHVRRSLIVGGQPVPSAKEAYPAFAWSGINSGGWGCGGALVHNDFVLTAAHCQWAFYDMMQLKLGAYQIDNQDHTGHVFDILRVIPHPKYVNGNPINDIMMVQLWNASDATPFDYNRDPDFPSAMTEPLTTMGFGTTQEGGTVSQVLRTVDVYAFPYDECLKTYPNASDKFQLCAGTVEGGKDGCDSDSGNPYIVDNTVVAITDDGIGCGLPNVPSINARVSGYADWIHKTICQYSRDPPKSCKDGSWEIAELHHVYKNDTLLPPPSTKSKKKNKNAIIEPKATHHNLEVFFIVGASCLLIGAVVLALHRQRHKNRSSYTTLPNEEVSMS</sequence>
<keyword evidence="1" id="KW-1133">Transmembrane helix</keyword>
<dbReference type="PROSITE" id="PS50240">
    <property type="entry name" value="TRYPSIN_DOM"/>
    <property type="match status" value="1"/>
</dbReference>
<keyword evidence="1" id="KW-0472">Membrane</keyword>
<evidence type="ECO:0000259" key="3">
    <source>
        <dbReference type="PROSITE" id="PS50240"/>
    </source>
</evidence>